<dbReference type="GO" id="GO:0005634">
    <property type="term" value="C:nucleus"/>
    <property type="evidence" value="ECO:0007669"/>
    <property type="project" value="UniProtKB-SubCell"/>
</dbReference>
<evidence type="ECO:0000256" key="15">
    <source>
        <dbReference type="ARBA" id="ARBA00023158"/>
    </source>
</evidence>
<dbReference type="GO" id="GO:0046872">
    <property type="term" value="F:metal ion binding"/>
    <property type="evidence" value="ECO:0007669"/>
    <property type="project" value="UniProtKB-KW"/>
</dbReference>
<feature type="region of interest" description="Disordered" evidence="18">
    <location>
        <begin position="294"/>
        <end position="328"/>
    </location>
</feature>
<dbReference type="GO" id="GO:0005737">
    <property type="term" value="C:cytoplasm"/>
    <property type="evidence" value="ECO:0007669"/>
    <property type="project" value="UniProtKB-SubCell"/>
</dbReference>
<dbReference type="EC" id="3.1.13.4" evidence="5"/>
<dbReference type="InterPro" id="IPR006941">
    <property type="entry name" value="RNase_CAF1"/>
</dbReference>
<reference evidence="19" key="1">
    <citation type="submission" date="2019-01" db="EMBL/GenBank/DDBJ databases">
        <title>Draft genome sequences of three monokaryotic isolates of the white-rot basidiomycete fungus Dichomitus squalens.</title>
        <authorList>
            <consortium name="DOE Joint Genome Institute"/>
            <person name="Lopez S.C."/>
            <person name="Andreopoulos B."/>
            <person name="Pangilinan J."/>
            <person name="Lipzen A."/>
            <person name="Riley R."/>
            <person name="Ahrendt S."/>
            <person name="Ng V."/>
            <person name="Barry K."/>
            <person name="Daum C."/>
            <person name="Grigoriev I.V."/>
            <person name="Hilden K.S."/>
            <person name="Makela M.R."/>
            <person name="de Vries R.P."/>
        </authorList>
    </citation>
    <scope>NUCLEOTIDE SEQUENCE [LARGE SCALE GENOMIC DNA]</scope>
    <source>
        <strain evidence="19">OM18370.1</strain>
    </source>
</reference>
<dbReference type="GO" id="GO:0031047">
    <property type="term" value="P:regulatory ncRNA-mediated gene silencing"/>
    <property type="evidence" value="ECO:0007669"/>
    <property type="project" value="UniProtKB-KW"/>
</dbReference>
<keyword evidence="10" id="KW-0378">Hydrolase</keyword>
<comment type="subcellular location">
    <subcellularLocation>
        <location evidence="3">Cytoplasm</location>
    </subcellularLocation>
    <subcellularLocation>
        <location evidence="2">Nucleus</location>
    </subcellularLocation>
</comment>
<organism evidence="19">
    <name type="scientific">Dichomitus squalens</name>
    <dbReference type="NCBI Taxonomy" id="114155"/>
    <lineage>
        <taxon>Eukaryota</taxon>
        <taxon>Fungi</taxon>
        <taxon>Dikarya</taxon>
        <taxon>Basidiomycota</taxon>
        <taxon>Agaricomycotina</taxon>
        <taxon>Agaricomycetes</taxon>
        <taxon>Polyporales</taxon>
        <taxon>Polyporaceae</taxon>
        <taxon>Dichomitus</taxon>
    </lineage>
</organism>
<name>A0A4Q9MIK0_9APHY</name>
<keyword evidence="11" id="KW-0269">Exonuclease</keyword>
<keyword evidence="17" id="KW-0539">Nucleus</keyword>
<dbReference type="Gene3D" id="3.30.420.10">
    <property type="entry name" value="Ribonuclease H-like superfamily/Ribonuclease H"/>
    <property type="match status" value="1"/>
</dbReference>
<keyword evidence="12" id="KW-0810">Translation regulation</keyword>
<dbReference type="InterPro" id="IPR012337">
    <property type="entry name" value="RNaseH-like_sf"/>
</dbReference>
<evidence type="ECO:0000313" key="19">
    <source>
        <dbReference type="EMBL" id="TBU25992.1"/>
    </source>
</evidence>
<dbReference type="InterPro" id="IPR039637">
    <property type="entry name" value="CNOT7/CNOT8/Pop2"/>
</dbReference>
<dbReference type="SUPFAM" id="SSF53098">
    <property type="entry name" value="Ribonuclease H-like"/>
    <property type="match status" value="1"/>
</dbReference>
<protein>
    <recommendedName>
        <fullName evidence="5">poly(A)-specific ribonuclease</fullName>
        <ecNumber evidence="5">3.1.13.4</ecNumber>
    </recommendedName>
</protein>
<dbReference type="Proteomes" id="UP000292957">
    <property type="component" value="Unassembled WGS sequence"/>
</dbReference>
<evidence type="ECO:0000256" key="8">
    <source>
        <dbReference type="ARBA" id="ARBA00022722"/>
    </source>
</evidence>
<dbReference type="EMBL" id="ML143452">
    <property type="protein sequence ID" value="TBU25992.1"/>
    <property type="molecule type" value="Genomic_DNA"/>
</dbReference>
<keyword evidence="8" id="KW-0540">Nuclease</keyword>
<evidence type="ECO:0000256" key="4">
    <source>
        <dbReference type="ARBA" id="ARBA00008372"/>
    </source>
</evidence>
<evidence type="ECO:0000256" key="12">
    <source>
        <dbReference type="ARBA" id="ARBA00022845"/>
    </source>
</evidence>
<gene>
    <name evidence="19" type="ORF">BD311DRAFT_668478</name>
</gene>
<evidence type="ECO:0000256" key="17">
    <source>
        <dbReference type="ARBA" id="ARBA00023242"/>
    </source>
</evidence>
<sequence>MSRIRDVWAPNLETEMANIRDLIEKYPYIAMDTEFPGVVARPIGSFKTSSDYHYQTMRCNVDLLKIIQVGLTLADEEGNFPQEVSTWQFNFRFSANEDMFAPESIDLLQKSGIDLQRHEEMGIEPNDFAELMITSGLVLTADTKWISFHSGYDFGYFVKLLTGQSLPTNEETFFDVLHTWFPTIYDIKFVMRSCKVLKGGLQDVADDLGVRACLMFCHLRQRLIVRLQVMRIGPSHQAGSDSLLTASTFFKMRELYFNDKLDDPEFNGKLYGLGQTFTVQNGVAENVRAGTAATIAEREDRAGPSGREAHNQTPGPPPGHGVMGMGGALTTPVMAGAMPAQMPTTPYGPMTNGPYMRTAIGVGGGR</sequence>
<keyword evidence="7" id="KW-0678">Repressor</keyword>
<dbReference type="InterPro" id="IPR036397">
    <property type="entry name" value="RNaseH_sf"/>
</dbReference>
<keyword evidence="16" id="KW-0804">Transcription</keyword>
<evidence type="ECO:0000256" key="10">
    <source>
        <dbReference type="ARBA" id="ARBA00022801"/>
    </source>
</evidence>
<evidence type="ECO:0000256" key="6">
    <source>
        <dbReference type="ARBA" id="ARBA00022490"/>
    </source>
</evidence>
<evidence type="ECO:0000256" key="1">
    <source>
        <dbReference type="ARBA" id="ARBA00001663"/>
    </source>
</evidence>
<dbReference type="GO" id="GO:0004535">
    <property type="term" value="F:poly(A)-specific ribonuclease activity"/>
    <property type="evidence" value="ECO:0007669"/>
    <property type="project" value="UniProtKB-EC"/>
</dbReference>
<evidence type="ECO:0000256" key="11">
    <source>
        <dbReference type="ARBA" id="ARBA00022839"/>
    </source>
</evidence>
<evidence type="ECO:0000256" key="14">
    <source>
        <dbReference type="ARBA" id="ARBA00023015"/>
    </source>
</evidence>
<comment type="catalytic activity">
    <reaction evidence="1">
        <text>Exonucleolytic cleavage of poly(A) to 5'-AMP.</text>
        <dbReference type="EC" id="3.1.13.4"/>
    </reaction>
</comment>
<dbReference type="PANTHER" id="PTHR10797">
    <property type="entry name" value="CCR4-NOT TRANSCRIPTION COMPLEX SUBUNIT"/>
    <property type="match status" value="1"/>
</dbReference>
<dbReference type="FunFam" id="3.30.420.10:FF:000005">
    <property type="entry name" value="CCR4-NOT transcription complex subunit 7"/>
    <property type="match status" value="1"/>
</dbReference>
<evidence type="ECO:0000256" key="3">
    <source>
        <dbReference type="ARBA" id="ARBA00004496"/>
    </source>
</evidence>
<dbReference type="OrthoDB" id="1164111at2759"/>
<keyword evidence="13" id="KW-0694">RNA-binding</keyword>
<evidence type="ECO:0000256" key="7">
    <source>
        <dbReference type="ARBA" id="ARBA00022491"/>
    </source>
</evidence>
<keyword evidence="15" id="KW-0943">RNA-mediated gene silencing</keyword>
<evidence type="ECO:0000256" key="5">
    <source>
        <dbReference type="ARBA" id="ARBA00012161"/>
    </source>
</evidence>
<feature type="compositionally biased region" description="Basic and acidic residues" evidence="18">
    <location>
        <begin position="296"/>
        <end position="310"/>
    </location>
</feature>
<dbReference type="GO" id="GO:0006417">
    <property type="term" value="P:regulation of translation"/>
    <property type="evidence" value="ECO:0007669"/>
    <property type="project" value="UniProtKB-KW"/>
</dbReference>
<accession>A0A4Q9MIK0</accession>
<dbReference type="GO" id="GO:0030014">
    <property type="term" value="C:CCR4-NOT complex"/>
    <property type="evidence" value="ECO:0007669"/>
    <property type="project" value="InterPro"/>
</dbReference>
<evidence type="ECO:0000256" key="9">
    <source>
        <dbReference type="ARBA" id="ARBA00022723"/>
    </source>
</evidence>
<keyword evidence="6" id="KW-0963">Cytoplasm</keyword>
<proteinExistence type="inferred from homology"/>
<dbReference type="Pfam" id="PF04857">
    <property type="entry name" value="CAF1"/>
    <property type="match status" value="2"/>
</dbReference>
<keyword evidence="9" id="KW-0479">Metal-binding</keyword>
<evidence type="ECO:0000256" key="13">
    <source>
        <dbReference type="ARBA" id="ARBA00022884"/>
    </source>
</evidence>
<evidence type="ECO:0000256" key="16">
    <source>
        <dbReference type="ARBA" id="ARBA00023163"/>
    </source>
</evidence>
<comment type="similarity">
    <text evidence="4">Belongs to the CAF1 family.</text>
</comment>
<keyword evidence="14" id="KW-0805">Transcription regulation</keyword>
<dbReference type="GO" id="GO:0003723">
    <property type="term" value="F:RNA binding"/>
    <property type="evidence" value="ECO:0007669"/>
    <property type="project" value="UniProtKB-KW"/>
</dbReference>
<evidence type="ECO:0000256" key="18">
    <source>
        <dbReference type="SAM" id="MobiDB-lite"/>
    </source>
</evidence>
<dbReference type="AlphaFoldDB" id="A0A4Q9MIK0"/>
<evidence type="ECO:0000256" key="2">
    <source>
        <dbReference type="ARBA" id="ARBA00004123"/>
    </source>
</evidence>